<sequence>MDIHQIQDELAKHNYEKLAQSDQVTTKKLDSVEKKIETMAIESTSRFEAIEKQMNHITDSNIQNGDNQKHETGANKENNPQQQQNNFKARLQYTTRNMSISSSLR</sequence>
<proteinExistence type="predicted"/>
<protein>
    <submittedName>
        <fullName evidence="2">Uncharacterized protein</fullName>
    </submittedName>
</protein>
<dbReference type="EMBL" id="QGKY02001250">
    <property type="protein sequence ID" value="KAF2561657.1"/>
    <property type="molecule type" value="Genomic_DNA"/>
</dbReference>
<accession>A0A8S9HX26</accession>
<feature type="region of interest" description="Disordered" evidence="1">
    <location>
        <begin position="57"/>
        <end position="105"/>
    </location>
</feature>
<gene>
    <name evidence="2" type="ORF">F2Q70_00014902</name>
</gene>
<evidence type="ECO:0000313" key="2">
    <source>
        <dbReference type="EMBL" id="KAF2561657.1"/>
    </source>
</evidence>
<dbReference type="AlphaFoldDB" id="A0A8S9HX26"/>
<organism evidence="2">
    <name type="scientific">Brassica cretica</name>
    <name type="common">Mustard</name>
    <dbReference type="NCBI Taxonomy" id="69181"/>
    <lineage>
        <taxon>Eukaryota</taxon>
        <taxon>Viridiplantae</taxon>
        <taxon>Streptophyta</taxon>
        <taxon>Embryophyta</taxon>
        <taxon>Tracheophyta</taxon>
        <taxon>Spermatophyta</taxon>
        <taxon>Magnoliopsida</taxon>
        <taxon>eudicotyledons</taxon>
        <taxon>Gunneridae</taxon>
        <taxon>Pentapetalae</taxon>
        <taxon>rosids</taxon>
        <taxon>malvids</taxon>
        <taxon>Brassicales</taxon>
        <taxon>Brassicaceae</taxon>
        <taxon>Brassiceae</taxon>
        <taxon>Brassica</taxon>
    </lineage>
</organism>
<evidence type="ECO:0000256" key="1">
    <source>
        <dbReference type="SAM" id="MobiDB-lite"/>
    </source>
</evidence>
<reference evidence="2" key="1">
    <citation type="submission" date="2019-12" db="EMBL/GenBank/DDBJ databases">
        <title>Genome sequencing and annotation of Brassica cretica.</title>
        <authorList>
            <person name="Studholme D.J."/>
            <person name="Sarris P.F."/>
        </authorList>
    </citation>
    <scope>NUCLEOTIDE SEQUENCE</scope>
    <source>
        <strain evidence="2">PFS-102/07</strain>
        <tissue evidence="2">Leaf</tissue>
    </source>
</reference>
<feature type="compositionally biased region" description="Polar residues" evidence="1">
    <location>
        <begin position="57"/>
        <end position="66"/>
    </location>
</feature>
<comment type="caution">
    <text evidence="2">The sequence shown here is derived from an EMBL/GenBank/DDBJ whole genome shotgun (WGS) entry which is preliminary data.</text>
</comment>
<name>A0A8S9HX26_BRACR</name>
<feature type="compositionally biased region" description="Polar residues" evidence="1">
    <location>
        <begin position="92"/>
        <end position="105"/>
    </location>
</feature>